<dbReference type="KEGG" id="pna:Pnap_4652"/>
<reference evidence="4" key="1">
    <citation type="journal article" date="2009" name="Environ. Microbiol.">
        <title>The genome of Polaromonas naphthalenivorans strain CJ2, isolated from coal tar-contaminated sediment, reveals physiological and metabolic versatility and evolution through extensive horizontal gene transfer.</title>
        <authorList>
            <person name="Yagi J.M."/>
            <person name="Sims D."/>
            <person name="Brettin T."/>
            <person name="Bruce D."/>
            <person name="Madsen E.L."/>
        </authorList>
    </citation>
    <scope>NUCLEOTIDE SEQUENCE [LARGE SCALE GENOMIC DNA]</scope>
    <source>
        <strain evidence="4">CJ2</strain>
        <plasmid evidence="4">Plasmid pPNAP04</plasmid>
    </source>
</reference>
<feature type="signal peptide" evidence="2">
    <location>
        <begin position="1"/>
        <end position="18"/>
    </location>
</feature>
<name>A1VWP1_POLNA</name>
<organism evidence="3 4">
    <name type="scientific">Polaromonas naphthalenivorans (strain CJ2)</name>
    <dbReference type="NCBI Taxonomy" id="365044"/>
    <lineage>
        <taxon>Bacteria</taxon>
        <taxon>Pseudomonadati</taxon>
        <taxon>Pseudomonadota</taxon>
        <taxon>Betaproteobacteria</taxon>
        <taxon>Burkholderiales</taxon>
        <taxon>Comamonadaceae</taxon>
        <taxon>Polaromonas</taxon>
    </lineage>
</organism>
<evidence type="ECO:0000313" key="4">
    <source>
        <dbReference type="Proteomes" id="UP000000644"/>
    </source>
</evidence>
<keyword evidence="2" id="KW-0732">Signal</keyword>
<dbReference type="HOGENOM" id="CLU_968488_0_0_4"/>
<dbReference type="AlphaFoldDB" id="A1VWP1"/>
<evidence type="ECO:0008006" key="5">
    <source>
        <dbReference type="Google" id="ProtNLM"/>
    </source>
</evidence>
<dbReference type="OrthoDB" id="5450120at2"/>
<feature type="coiled-coil region" evidence="1">
    <location>
        <begin position="183"/>
        <end position="241"/>
    </location>
</feature>
<dbReference type="RefSeq" id="WP_011798440.1">
    <property type="nucleotide sequence ID" value="NC_008760.1"/>
</dbReference>
<dbReference type="PROSITE" id="PS51257">
    <property type="entry name" value="PROKAR_LIPOPROTEIN"/>
    <property type="match status" value="1"/>
</dbReference>
<dbReference type="EMBL" id="CP000533">
    <property type="protein sequence ID" value="ABM40069.1"/>
    <property type="molecule type" value="Genomic_DNA"/>
</dbReference>
<gene>
    <name evidence="3" type="ordered locus">Pnap_4652</name>
</gene>
<sequence>MKLICVSCILLSVLVGCAKNEASCSDETATSVARSLIASSLAEKIETEVKGTKKDVDTSAINALVAQFKISLGDIRTSKKDPNSSKVFCSATIGVQFSEAVIQDADKVRKSISYKPSTEFVRDSGLKFEAYKLIGDFEYSVQPTDDGKKVFAELQGNQKPLLIAAEIASSALLKTVVESAEALKASERDAAQAKIQQAEIQKQQSETEQRQAEEIQKTLRAKNASLQLEEAQLAITQANAKINVAWNAISKIEREAMLPEQRVWLKRRELDCKTKGVAEQATDLTAQETVRLLCEVEMTQKRTDYLDLKLLKTS</sequence>
<protein>
    <recommendedName>
        <fullName evidence="5">Lysozyme inhibitor LprI N-terminal domain-containing protein</fullName>
    </recommendedName>
</protein>
<geneLocation type="plasmid" evidence="3 4">
    <name>pPNAP04</name>
</geneLocation>
<keyword evidence="1" id="KW-0175">Coiled coil</keyword>
<feature type="chain" id="PRO_5002640145" description="Lysozyme inhibitor LprI N-terminal domain-containing protein" evidence="2">
    <location>
        <begin position="19"/>
        <end position="314"/>
    </location>
</feature>
<keyword evidence="4" id="KW-1185">Reference proteome</keyword>
<accession>A1VWP1</accession>
<proteinExistence type="predicted"/>
<dbReference type="Proteomes" id="UP000000644">
    <property type="component" value="Plasmid pPNAP04"/>
</dbReference>
<keyword evidence="3" id="KW-0614">Plasmid</keyword>
<evidence type="ECO:0000256" key="1">
    <source>
        <dbReference type="SAM" id="Coils"/>
    </source>
</evidence>
<evidence type="ECO:0000256" key="2">
    <source>
        <dbReference type="SAM" id="SignalP"/>
    </source>
</evidence>
<evidence type="ECO:0000313" key="3">
    <source>
        <dbReference type="EMBL" id="ABM40069.1"/>
    </source>
</evidence>